<dbReference type="GO" id="GO:0044038">
    <property type="term" value="P:cell wall macromolecule biosynthetic process"/>
    <property type="evidence" value="ECO:0007669"/>
    <property type="project" value="InterPro"/>
</dbReference>
<keyword evidence="10 14" id="KW-0472">Membrane</keyword>
<accession>A0A2Z3YQT3</accession>
<dbReference type="UniPathway" id="UPA00963"/>
<dbReference type="EMBL" id="CP024988">
    <property type="protein sequence ID" value="AWT27322.1"/>
    <property type="molecule type" value="Genomic_DNA"/>
</dbReference>
<keyword evidence="18" id="KW-1185">Reference proteome</keyword>
<evidence type="ECO:0000256" key="10">
    <source>
        <dbReference type="ARBA" id="ARBA00023136"/>
    </source>
</evidence>
<evidence type="ECO:0000256" key="1">
    <source>
        <dbReference type="ARBA" id="ARBA00004651"/>
    </source>
</evidence>
<evidence type="ECO:0000256" key="13">
    <source>
        <dbReference type="SAM" id="MobiDB-lite"/>
    </source>
</evidence>
<dbReference type="GO" id="GO:0005886">
    <property type="term" value="C:plasma membrane"/>
    <property type="evidence" value="ECO:0007669"/>
    <property type="project" value="UniProtKB-SubCell"/>
</dbReference>
<feature type="transmembrane region" description="Helical" evidence="14">
    <location>
        <begin position="57"/>
        <end position="76"/>
    </location>
</feature>
<dbReference type="InterPro" id="IPR020959">
    <property type="entry name" value="ArabinofuranosylTrfase_AftA_C"/>
</dbReference>
<keyword evidence="17" id="KW-0328">Glycosyltransferase</keyword>
<dbReference type="Proteomes" id="UP000247696">
    <property type="component" value="Chromosome"/>
</dbReference>
<evidence type="ECO:0000259" key="16">
    <source>
        <dbReference type="Pfam" id="PF12250"/>
    </source>
</evidence>
<name>A0A2Z3YQT3_9CORY</name>
<feature type="compositionally biased region" description="Gly residues" evidence="13">
    <location>
        <begin position="668"/>
        <end position="680"/>
    </location>
</feature>
<feature type="region of interest" description="Disordered" evidence="13">
    <location>
        <begin position="662"/>
        <end position="689"/>
    </location>
</feature>
<dbReference type="Pfam" id="PF12249">
    <property type="entry name" value="AftA_C"/>
    <property type="match status" value="1"/>
</dbReference>
<evidence type="ECO:0000256" key="6">
    <source>
        <dbReference type="ARBA" id="ARBA00022475"/>
    </source>
</evidence>
<feature type="domain" description="Arabinofuranosyltransferase AftA N-terminal" evidence="16">
    <location>
        <begin position="20"/>
        <end position="444"/>
    </location>
</feature>
<gene>
    <name evidence="17" type="primary">aftA</name>
    <name evidence="17" type="ORF">Csp1_25770</name>
</gene>
<evidence type="ECO:0000256" key="5">
    <source>
        <dbReference type="ARBA" id="ARBA00020482"/>
    </source>
</evidence>
<feature type="transmembrane region" description="Helical" evidence="14">
    <location>
        <begin position="12"/>
        <end position="37"/>
    </location>
</feature>
<feature type="transmembrane region" description="Helical" evidence="14">
    <location>
        <begin position="364"/>
        <end position="385"/>
    </location>
</feature>
<dbReference type="InterPro" id="IPR020963">
    <property type="entry name" value="ArabinofuranosylTrfase_AftA_N"/>
</dbReference>
<dbReference type="AlphaFoldDB" id="A0A2Z3YQT3"/>
<comment type="catalytic activity">
    <reaction evidence="12">
        <text>Adds an alpha-D-arabinofuranosyl group from trans,octacis-decaprenylphospho-beta-D-arabinofuranose at the 5-O-position of the eighth, tenth and twelfth galactofuranose unit of the galactofuranan chain of [beta-D-galactofuranosyl-(1-&gt;5)-beta-D-galactofuranosyl-(1-&gt;6)]14-beta-D-galactofuranosyl-(1-&gt;5)-beta-D-galactofuranosyl-(1-&gt;4)-alpha-L-rhamnopyranosyl-(1-&gt;3)-N-acetyl-alpha-D-glucosaminyl-diphospho-trans,octacis-decaprenol.</text>
        <dbReference type="EC" id="2.4.2.46"/>
    </reaction>
</comment>
<dbReference type="KEGG" id="cpre:Csp1_25770"/>
<comment type="pathway">
    <text evidence="2">Cell wall biogenesis; cell wall polysaccharide biosynthesis.</text>
</comment>
<evidence type="ECO:0000313" key="17">
    <source>
        <dbReference type="EMBL" id="AWT27322.1"/>
    </source>
</evidence>
<feature type="transmembrane region" description="Helical" evidence="14">
    <location>
        <begin position="205"/>
        <end position="224"/>
    </location>
</feature>
<dbReference type="RefSeq" id="WP_110482263.1">
    <property type="nucleotide sequence ID" value="NZ_CP024988.1"/>
</dbReference>
<feature type="transmembrane region" description="Helical" evidence="14">
    <location>
        <begin position="180"/>
        <end position="199"/>
    </location>
</feature>
<feature type="transmembrane region" description="Helical" evidence="14">
    <location>
        <begin position="309"/>
        <end position="332"/>
    </location>
</feature>
<sequence length="702" mass="74523">MTDSTTRPPSGLLPFLGRTAAAGATGALLTLCAWYLLHHATLPAFTTSNVLRGLSTVTTVVVVTATVVLLHVLRTGDGTASRSADRRGRVSAALREILAWAAPAGLVVAILAVPLASTRLYLGGSGVDQAFRTQLLTRMTDTPGYGDMTYADIPGFYPRLWFLTGGFFARITGLEGWAAYQPWALATIAAAAAVLVPVWQRLTGSLLQGVLVAFVSTAVLLATAPEEPYSAVVALGMPAALLLADRAVHGSRLSMAGLGLFLGVSANTYTLFTAVSALSVVVIALAAAWRARGRSGDRGRDRSAASAPLVRLVVTGVTAVAVALVGWAPYLYRVLTSDAGDGPGGVVRGRAQHYLPEAGTELPFPFFEVSLLGVLSLICLVWLVVRRRQRTALALGAGVVTCYLWMLLSMTAPLAGTTLLGFRVESPLVLILATGGVLALSELWHNLPSLFSRPGLRDLPGLTSFPGLLRRTVPVALVLFGVATTALIARVPSEFRDHQDRALFDIAYTDTDGDGVRADGQAPDRSAEFGTVDEILRRSLGDDRSSHVVLTDEPNFMSYYPYHGYQALTAHYANPLGMFDARNAEIESWSRITDPDALVRAMDRAEQDHGWKAPDALLLHGTLTRDGDRTVVDGSLVFHMVDDIFPNEPNVRFRDVEFPGSAFSPTGSGTGSGSGSGSGSGTTTSPWELTQVGDLVVVVRSR</sequence>
<feature type="domain" description="Arabinofuranosyltransferase AftA C-terminal" evidence="15">
    <location>
        <begin position="502"/>
        <end position="664"/>
    </location>
</feature>
<evidence type="ECO:0000256" key="4">
    <source>
        <dbReference type="ARBA" id="ARBA00012037"/>
    </source>
</evidence>
<evidence type="ECO:0000256" key="8">
    <source>
        <dbReference type="ARBA" id="ARBA00022692"/>
    </source>
</evidence>
<evidence type="ECO:0000256" key="2">
    <source>
        <dbReference type="ARBA" id="ARBA00004776"/>
    </source>
</evidence>
<evidence type="ECO:0000313" key="18">
    <source>
        <dbReference type="Proteomes" id="UP000247696"/>
    </source>
</evidence>
<evidence type="ECO:0000256" key="9">
    <source>
        <dbReference type="ARBA" id="ARBA00022989"/>
    </source>
</evidence>
<feature type="transmembrane region" description="Helical" evidence="14">
    <location>
        <begin position="392"/>
        <end position="416"/>
    </location>
</feature>
<dbReference type="Pfam" id="PF12250">
    <property type="entry name" value="AftA_N"/>
    <property type="match status" value="1"/>
</dbReference>
<comment type="similarity">
    <text evidence="3">Belongs to the glycosyltransferase 85 family.</text>
</comment>
<keyword evidence="9 14" id="KW-1133">Transmembrane helix</keyword>
<reference evidence="18" key="1">
    <citation type="submission" date="2017-11" db="EMBL/GenBank/DDBJ databases">
        <title>Otitis media/interna in a cat caused by the recently described species Corynebacterium provencense.</title>
        <authorList>
            <person name="Kittl S."/>
            <person name="Brodard I."/>
            <person name="Rychener L."/>
            <person name="Jores J."/>
            <person name="Roosje P."/>
            <person name="Gobeli Brawand S."/>
        </authorList>
    </citation>
    <scope>NUCLEOTIDE SEQUENCE [LARGE SCALE GENOMIC DNA]</scope>
    <source>
        <strain evidence="18">17KM38</strain>
    </source>
</reference>
<dbReference type="OrthoDB" id="4775300at2"/>
<dbReference type="EC" id="2.4.2.46" evidence="4"/>
<evidence type="ECO:0000256" key="11">
    <source>
        <dbReference type="ARBA" id="ARBA00033184"/>
    </source>
</evidence>
<organism evidence="17 18">
    <name type="scientific">Corynebacterium provencense</name>
    <dbReference type="NCBI Taxonomy" id="1737425"/>
    <lineage>
        <taxon>Bacteria</taxon>
        <taxon>Bacillati</taxon>
        <taxon>Actinomycetota</taxon>
        <taxon>Actinomycetes</taxon>
        <taxon>Mycobacteriales</taxon>
        <taxon>Corynebacteriaceae</taxon>
        <taxon>Corynebacterium</taxon>
    </lineage>
</organism>
<feature type="transmembrane region" description="Helical" evidence="14">
    <location>
        <begin position="156"/>
        <end position="173"/>
    </location>
</feature>
<feature type="transmembrane region" description="Helical" evidence="14">
    <location>
        <begin position="97"/>
        <end position="116"/>
    </location>
</feature>
<dbReference type="GO" id="GO:0045227">
    <property type="term" value="P:capsule polysaccharide biosynthetic process"/>
    <property type="evidence" value="ECO:0007669"/>
    <property type="project" value="UniProtKB-UniPathway"/>
</dbReference>
<keyword evidence="8 14" id="KW-0812">Transmembrane</keyword>
<evidence type="ECO:0000256" key="12">
    <source>
        <dbReference type="ARBA" id="ARBA00034030"/>
    </source>
</evidence>
<keyword evidence="6" id="KW-1003">Cell membrane</keyword>
<evidence type="ECO:0000259" key="15">
    <source>
        <dbReference type="Pfam" id="PF12249"/>
    </source>
</evidence>
<feature type="transmembrane region" description="Helical" evidence="14">
    <location>
        <begin position="269"/>
        <end position="289"/>
    </location>
</feature>
<dbReference type="GO" id="GO:0016757">
    <property type="term" value="F:glycosyltransferase activity"/>
    <property type="evidence" value="ECO:0007669"/>
    <property type="project" value="UniProtKB-KW"/>
</dbReference>
<comment type="subcellular location">
    <subcellularLocation>
        <location evidence="1">Cell membrane</location>
        <topology evidence="1">Multi-pass membrane protein</topology>
    </subcellularLocation>
</comment>
<keyword evidence="7 17" id="KW-0808">Transferase</keyword>
<evidence type="ECO:0000256" key="14">
    <source>
        <dbReference type="SAM" id="Phobius"/>
    </source>
</evidence>
<evidence type="ECO:0000256" key="3">
    <source>
        <dbReference type="ARBA" id="ARBA00009655"/>
    </source>
</evidence>
<proteinExistence type="inferred from homology"/>
<evidence type="ECO:0000256" key="7">
    <source>
        <dbReference type="ARBA" id="ARBA00022679"/>
    </source>
</evidence>
<dbReference type="STRING" id="1737425.GCA_900049755_01060"/>
<protein>
    <recommendedName>
        <fullName evidence="5">Galactan 5-O-arabinofuranosyltransferase</fullName>
        <ecNumber evidence="4">2.4.2.46</ecNumber>
    </recommendedName>
    <alternativeName>
        <fullName evidence="11">Arabinofuranosyltransferase AftA</fullName>
    </alternativeName>
</protein>